<gene>
    <name evidence="2" type="ORF">JYU34_013549</name>
</gene>
<name>A0ABQ7QBD1_PLUXY</name>
<keyword evidence="3" id="KW-1185">Reference proteome</keyword>
<feature type="compositionally biased region" description="Basic residues" evidence="1">
    <location>
        <begin position="40"/>
        <end position="50"/>
    </location>
</feature>
<dbReference type="Proteomes" id="UP000823941">
    <property type="component" value="Chromosome 18"/>
</dbReference>
<proteinExistence type="predicted"/>
<protein>
    <submittedName>
        <fullName evidence="2">Uncharacterized protein</fullName>
    </submittedName>
</protein>
<feature type="region of interest" description="Disordered" evidence="1">
    <location>
        <begin position="40"/>
        <end position="63"/>
    </location>
</feature>
<evidence type="ECO:0000313" key="3">
    <source>
        <dbReference type="Proteomes" id="UP000823941"/>
    </source>
</evidence>
<comment type="caution">
    <text evidence="2">The sequence shown here is derived from an EMBL/GenBank/DDBJ whole genome shotgun (WGS) entry which is preliminary data.</text>
</comment>
<evidence type="ECO:0000313" key="2">
    <source>
        <dbReference type="EMBL" id="KAG7302089.1"/>
    </source>
</evidence>
<dbReference type="EMBL" id="JAHIBW010000018">
    <property type="protein sequence ID" value="KAG7302089.1"/>
    <property type="molecule type" value="Genomic_DNA"/>
</dbReference>
<organism evidence="2 3">
    <name type="scientific">Plutella xylostella</name>
    <name type="common">Diamondback moth</name>
    <name type="synonym">Plutella maculipennis</name>
    <dbReference type="NCBI Taxonomy" id="51655"/>
    <lineage>
        <taxon>Eukaryota</taxon>
        <taxon>Metazoa</taxon>
        <taxon>Ecdysozoa</taxon>
        <taxon>Arthropoda</taxon>
        <taxon>Hexapoda</taxon>
        <taxon>Insecta</taxon>
        <taxon>Pterygota</taxon>
        <taxon>Neoptera</taxon>
        <taxon>Endopterygota</taxon>
        <taxon>Lepidoptera</taxon>
        <taxon>Glossata</taxon>
        <taxon>Ditrysia</taxon>
        <taxon>Yponomeutoidea</taxon>
        <taxon>Plutellidae</taxon>
        <taxon>Plutella</taxon>
    </lineage>
</organism>
<reference evidence="2 3" key="1">
    <citation type="submission" date="2021-06" db="EMBL/GenBank/DDBJ databases">
        <title>A haploid diamondback moth (Plutella xylostella L.) genome assembly resolves 31 chromosomes and identifies a diamide resistance mutation.</title>
        <authorList>
            <person name="Ward C.M."/>
            <person name="Perry K.D."/>
            <person name="Baker G."/>
            <person name="Powis K."/>
            <person name="Heckel D.G."/>
            <person name="Baxter S.W."/>
        </authorList>
    </citation>
    <scope>NUCLEOTIDE SEQUENCE [LARGE SCALE GENOMIC DNA]</scope>
    <source>
        <strain evidence="2 3">LV</strain>
        <tissue evidence="2">Single pupa</tissue>
    </source>
</reference>
<evidence type="ECO:0000256" key="1">
    <source>
        <dbReference type="SAM" id="MobiDB-lite"/>
    </source>
</evidence>
<accession>A0ABQ7QBD1</accession>
<sequence length="78" mass="8769">MADRVGFRRSLVNSWGCGAARKRAAAQCCGACALRPLRPRRDTKRSRVHREPRALATPSSSTHVPNKICDNWVHCNKR</sequence>